<proteinExistence type="predicted"/>
<gene>
    <name evidence="1" type="ORF">ADL12_39855</name>
</gene>
<accession>A0A101JAK4</accession>
<dbReference type="OrthoDB" id="4255018at2"/>
<protein>
    <submittedName>
        <fullName evidence="1">Uncharacterized protein</fullName>
    </submittedName>
</protein>
<evidence type="ECO:0000313" key="2">
    <source>
        <dbReference type="Proteomes" id="UP000053923"/>
    </source>
</evidence>
<dbReference type="EMBL" id="LLZG01000388">
    <property type="protein sequence ID" value="KUL23235.1"/>
    <property type="molecule type" value="Genomic_DNA"/>
</dbReference>
<dbReference type="Proteomes" id="UP000053923">
    <property type="component" value="Unassembled WGS sequence"/>
</dbReference>
<dbReference type="AlphaFoldDB" id="A0A101JAK4"/>
<reference evidence="2" key="1">
    <citation type="submission" date="2015-10" db="EMBL/GenBank/DDBJ databases">
        <authorList>
            <person name="Ju K.-S."/>
            <person name="Doroghazi J.R."/>
            <person name="Metcalf W.W."/>
        </authorList>
    </citation>
    <scope>NUCLEOTIDE SEQUENCE [LARGE SCALE GENOMIC DNA]</scope>
    <source>
        <strain evidence="2">NRRL 3151</strain>
    </source>
</reference>
<name>A0A101JAK4_9ACTN</name>
<sequence>MSALAMDMEQSLAKVLAEHERGMLARAVVVAELLDDDGDRSLSVLTSPGMPEWDALGLCRYGALSIEGPAAAFFTEDGE</sequence>
<comment type="caution">
    <text evidence="1">The sequence shown here is derived from an EMBL/GenBank/DDBJ whole genome shotgun (WGS) entry which is preliminary data.</text>
</comment>
<evidence type="ECO:0000313" key="1">
    <source>
        <dbReference type="EMBL" id="KUL23235.1"/>
    </source>
</evidence>
<dbReference type="RefSeq" id="WP_062712566.1">
    <property type="nucleotide sequence ID" value="NZ_LLZG01000388.1"/>
</dbReference>
<organism evidence="1 2">
    <name type="scientific">Streptomyces regalis</name>
    <dbReference type="NCBI Taxonomy" id="68262"/>
    <lineage>
        <taxon>Bacteria</taxon>
        <taxon>Bacillati</taxon>
        <taxon>Actinomycetota</taxon>
        <taxon>Actinomycetes</taxon>
        <taxon>Kitasatosporales</taxon>
        <taxon>Streptomycetaceae</taxon>
        <taxon>Streptomyces</taxon>
    </lineage>
</organism>
<keyword evidence="2" id="KW-1185">Reference proteome</keyword>